<dbReference type="PANTHER" id="PTHR48100:SF61">
    <property type="entry name" value="PHOSPHOGLYCERATE MUTASE"/>
    <property type="match status" value="1"/>
</dbReference>
<dbReference type="EMBL" id="CAJJDM010000010">
    <property type="protein sequence ID" value="CAD8048841.1"/>
    <property type="molecule type" value="Genomic_DNA"/>
</dbReference>
<organism evidence="1 2">
    <name type="scientific">Paramecium primaurelia</name>
    <dbReference type="NCBI Taxonomy" id="5886"/>
    <lineage>
        <taxon>Eukaryota</taxon>
        <taxon>Sar</taxon>
        <taxon>Alveolata</taxon>
        <taxon>Ciliophora</taxon>
        <taxon>Intramacronucleata</taxon>
        <taxon>Oligohymenophorea</taxon>
        <taxon>Peniculida</taxon>
        <taxon>Parameciidae</taxon>
        <taxon>Paramecium</taxon>
    </lineage>
</organism>
<dbReference type="CDD" id="cd07067">
    <property type="entry name" value="HP_PGM_like"/>
    <property type="match status" value="1"/>
</dbReference>
<dbReference type="GO" id="GO:0016791">
    <property type="term" value="F:phosphatase activity"/>
    <property type="evidence" value="ECO:0007669"/>
    <property type="project" value="TreeGrafter"/>
</dbReference>
<protein>
    <submittedName>
        <fullName evidence="1">Uncharacterized protein</fullName>
    </submittedName>
</protein>
<proteinExistence type="predicted"/>
<dbReference type="InterPro" id="IPR050275">
    <property type="entry name" value="PGM_Phosphatase"/>
</dbReference>
<dbReference type="AlphaFoldDB" id="A0A8S1K0U8"/>
<evidence type="ECO:0000313" key="1">
    <source>
        <dbReference type="EMBL" id="CAD8048841.1"/>
    </source>
</evidence>
<name>A0A8S1K0U8_PARPR</name>
<accession>A0A8S1K0U8</accession>
<dbReference type="OMA" id="KFIHNCT"/>
<dbReference type="Pfam" id="PF00300">
    <property type="entry name" value="His_Phos_1"/>
    <property type="match status" value="1"/>
</dbReference>
<dbReference type="PANTHER" id="PTHR48100">
    <property type="entry name" value="BROAD-SPECIFICITY PHOSPHATASE YOR283W-RELATED"/>
    <property type="match status" value="1"/>
</dbReference>
<dbReference type="GO" id="GO:0005737">
    <property type="term" value="C:cytoplasm"/>
    <property type="evidence" value="ECO:0007669"/>
    <property type="project" value="TreeGrafter"/>
</dbReference>
<comment type="caution">
    <text evidence="1">The sequence shown here is derived from an EMBL/GenBank/DDBJ whole genome shotgun (WGS) entry which is preliminary data.</text>
</comment>
<gene>
    <name evidence="1" type="ORF">PPRIM_AZ9-3.1.T0130102</name>
</gene>
<reference evidence="1" key="1">
    <citation type="submission" date="2021-01" db="EMBL/GenBank/DDBJ databases">
        <authorList>
            <consortium name="Genoscope - CEA"/>
            <person name="William W."/>
        </authorList>
    </citation>
    <scope>NUCLEOTIDE SEQUENCE</scope>
</reference>
<dbReference type="SMART" id="SM00855">
    <property type="entry name" value="PGAM"/>
    <property type="match status" value="1"/>
</dbReference>
<dbReference type="InterPro" id="IPR013078">
    <property type="entry name" value="His_Pase_superF_clade-1"/>
</dbReference>
<keyword evidence="2" id="KW-1185">Reference proteome</keyword>
<sequence>MEKKVVFIRHAESEYNLAQRIAKNSATEVKLEDEDQDVKYSSKYCDAPLTKFGREQCDPTKFEDLRIETVVVSPLKRAVETAVLLFQNHPNKPKFIVEPYLREMFLSGCDFGIRLQETINEYPFINYDRLLSNPIIKQHPNMWSLEFLYNQKSANILKQYIQDTEYGSQACIEKVLEYMKKHPIQVETFEENVKRVEDCKKYLQFEEPFVCVSHSRTIHTLTGKFIHNCTGIEVNI</sequence>
<evidence type="ECO:0000313" key="2">
    <source>
        <dbReference type="Proteomes" id="UP000688137"/>
    </source>
</evidence>
<dbReference type="Proteomes" id="UP000688137">
    <property type="component" value="Unassembled WGS sequence"/>
</dbReference>